<dbReference type="VEuPathDB" id="FungiDB:H257_13942"/>
<dbReference type="SUPFAM" id="SSF52025">
    <property type="entry name" value="PA domain"/>
    <property type="match status" value="1"/>
</dbReference>
<dbReference type="Gene3D" id="3.50.30.30">
    <property type="match status" value="1"/>
</dbReference>
<feature type="domain" description="PA" evidence="1">
    <location>
        <begin position="169"/>
        <end position="271"/>
    </location>
</feature>
<dbReference type="AlphaFoldDB" id="A0A6A5AAA1"/>
<dbReference type="EMBL" id="VJMI01014418">
    <property type="protein sequence ID" value="KAF0742796.1"/>
    <property type="molecule type" value="Genomic_DNA"/>
</dbReference>
<evidence type="ECO:0000313" key="2">
    <source>
        <dbReference type="EMBL" id="KAF0742796.1"/>
    </source>
</evidence>
<evidence type="ECO:0000313" key="3">
    <source>
        <dbReference type="Proteomes" id="UP000469452"/>
    </source>
</evidence>
<gene>
    <name evidence="2" type="ORF">AaE_008596</name>
</gene>
<organism evidence="2 3">
    <name type="scientific">Aphanomyces astaci</name>
    <name type="common">Crayfish plague agent</name>
    <dbReference type="NCBI Taxonomy" id="112090"/>
    <lineage>
        <taxon>Eukaryota</taxon>
        <taxon>Sar</taxon>
        <taxon>Stramenopiles</taxon>
        <taxon>Oomycota</taxon>
        <taxon>Saprolegniomycetes</taxon>
        <taxon>Saprolegniales</taxon>
        <taxon>Verrucalvaceae</taxon>
        <taxon>Aphanomyces</taxon>
    </lineage>
</organism>
<sequence length="293" mass="32253">MVSAATIEQWAKPIIECMNTDPDPYFPHNIPKSSLNKDIYPESEFQVDGTILYPETTRRKIRTKNRIVMPGILQRRRQLPGRHGIRSSIMAVMMALVSASSDICSSTGDDDGLQQQQHCSLTGVKGALVSGNGLTFCTQCVDVLREGSVDGHTVPAWESYHNPDVFRVYGDIVYAVPNTALDDLYNGHQVDGRLVLVDRGDVPIADKARRVQEAGGTGMVVVDSGECGAAFACGVLGSPRQNGFLEQDEWVKWRDMHIPVVLVLQPDGDRIKGAMDLVQVDMPDLGLQYVLRE</sequence>
<accession>A0A6A5AAA1</accession>
<name>A0A6A5AAA1_APHAT</name>
<dbReference type="Pfam" id="PF02225">
    <property type="entry name" value="PA"/>
    <property type="match status" value="1"/>
</dbReference>
<dbReference type="InterPro" id="IPR003137">
    <property type="entry name" value="PA_domain"/>
</dbReference>
<comment type="caution">
    <text evidence="2">The sequence shown here is derived from an EMBL/GenBank/DDBJ whole genome shotgun (WGS) entry which is preliminary data.</text>
</comment>
<proteinExistence type="predicted"/>
<dbReference type="Proteomes" id="UP000469452">
    <property type="component" value="Unassembled WGS sequence"/>
</dbReference>
<dbReference type="InterPro" id="IPR046450">
    <property type="entry name" value="PA_dom_sf"/>
</dbReference>
<evidence type="ECO:0000259" key="1">
    <source>
        <dbReference type="Pfam" id="PF02225"/>
    </source>
</evidence>
<protein>
    <recommendedName>
        <fullName evidence="1">PA domain-containing protein</fullName>
    </recommendedName>
</protein>
<reference evidence="2 3" key="1">
    <citation type="submission" date="2019-06" db="EMBL/GenBank/DDBJ databases">
        <title>Genomics analysis of Aphanomyces spp. identifies a new class of oomycete effector associated with host adaptation.</title>
        <authorList>
            <person name="Gaulin E."/>
        </authorList>
    </citation>
    <scope>NUCLEOTIDE SEQUENCE [LARGE SCALE GENOMIC DNA]</scope>
    <source>
        <strain evidence="2 3">E</strain>
    </source>
</reference>